<evidence type="ECO:0000256" key="1">
    <source>
        <dbReference type="ARBA" id="ARBA00004340"/>
    </source>
</evidence>
<dbReference type="InterPro" id="IPR045379">
    <property type="entry name" value="Crinkler_N"/>
</dbReference>
<keyword evidence="3" id="KW-0964">Secreted</keyword>
<evidence type="ECO:0000256" key="3">
    <source>
        <dbReference type="ARBA" id="ARBA00022525"/>
    </source>
</evidence>
<evidence type="ECO:0000256" key="4">
    <source>
        <dbReference type="SAM" id="MobiDB-lite"/>
    </source>
</evidence>
<comment type="caution">
    <text evidence="6">The sequence shown here is derived from an EMBL/GenBank/DDBJ whole genome shotgun (WGS) entry which is preliminary data.</text>
</comment>
<accession>A0A9N9G9N2</accession>
<dbReference type="GO" id="GO:0043657">
    <property type="term" value="C:host cell"/>
    <property type="evidence" value="ECO:0007669"/>
    <property type="project" value="UniProtKB-SubCell"/>
</dbReference>
<dbReference type="GO" id="GO:0005576">
    <property type="term" value="C:extracellular region"/>
    <property type="evidence" value="ECO:0007669"/>
    <property type="project" value="UniProtKB-SubCell"/>
</dbReference>
<comment type="subcellular location">
    <subcellularLocation>
        <location evidence="1">Host cell</location>
    </subcellularLocation>
    <subcellularLocation>
        <location evidence="2">Secreted</location>
    </subcellularLocation>
</comment>
<dbReference type="AlphaFoldDB" id="A0A9N9G9N2"/>
<gene>
    <name evidence="6" type="ORF">POCULU_LOCUS7158</name>
</gene>
<sequence length="457" mass="50936">MSITLLCLVKGNTTTNAFPVHIGGNELVGDLKEAIKESQKPFFDGVPTKDIKLWKVTIPDDQDDLLSNLTLNDGDELLATKKISKYFPDSPAEEHIHVIVEQLLLRIKSKNFYYGIALKKFDVIVSPKRTKGFKWTVNINHATLEGLKKSIYAIYQTSALENDGAVFNIVSDSGKYSPRNDQDLCEMLQLLVSKNGLKFTVFIETPSKAFSDWTLGSICQLYGLSGETVDPTLSVFPVFSCGSVEPLHESFENLMIELNSRLDNTPINLLSVEATKSIYVYSYLLAGANNFKGMFEIRPQKNISGPNGHGPVDFAVDLRRTAKTVGVTEVKKEDFVKGIAQCAVQLESSLSNRKRKASEVEEEPTVGKVFGIVTDAEKFYFMECSLDEQDRPKFKLSKPVIVVYDDADMKAKVKKVLSHIIWLLEEVQKTAEVSQGENQSKIVKKHKSSSNLTEESG</sequence>
<evidence type="ECO:0000256" key="2">
    <source>
        <dbReference type="ARBA" id="ARBA00004613"/>
    </source>
</evidence>
<keyword evidence="7" id="KW-1185">Reference proteome</keyword>
<evidence type="ECO:0000259" key="5">
    <source>
        <dbReference type="Pfam" id="PF20147"/>
    </source>
</evidence>
<feature type="compositionally biased region" description="Polar residues" evidence="4">
    <location>
        <begin position="431"/>
        <end position="441"/>
    </location>
</feature>
<feature type="region of interest" description="Disordered" evidence="4">
    <location>
        <begin position="431"/>
        <end position="457"/>
    </location>
</feature>
<dbReference type="Pfam" id="PF20147">
    <property type="entry name" value="Crinkler"/>
    <property type="match status" value="1"/>
</dbReference>
<organism evidence="6 7">
    <name type="scientific">Paraglomus occultum</name>
    <dbReference type="NCBI Taxonomy" id="144539"/>
    <lineage>
        <taxon>Eukaryota</taxon>
        <taxon>Fungi</taxon>
        <taxon>Fungi incertae sedis</taxon>
        <taxon>Mucoromycota</taxon>
        <taxon>Glomeromycotina</taxon>
        <taxon>Glomeromycetes</taxon>
        <taxon>Paraglomerales</taxon>
        <taxon>Paraglomeraceae</taxon>
        <taxon>Paraglomus</taxon>
    </lineage>
</organism>
<feature type="domain" description="Crinkler effector protein N-terminal" evidence="5">
    <location>
        <begin position="3"/>
        <end position="101"/>
    </location>
</feature>
<name>A0A9N9G9N2_9GLOM</name>
<proteinExistence type="predicted"/>
<reference evidence="6" key="1">
    <citation type="submission" date="2021-06" db="EMBL/GenBank/DDBJ databases">
        <authorList>
            <person name="Kallberg Y."/>
            <person name="Tangrot J."/>
            <person name="Rosling A."/>
        </authorList>
    </citation>
    <scope>NUCLEOTIDE SEQUENCE</scope>
    <source>
        <strain evidence="6">IA702</strain>
    </source>
</reference>
<protein>
    <submittedName>
        <fullName evidence="6">2716_t:CDS:1</fullName>
    </submittedName>
</protein>
<dbReference type="OrthoDB" id="2414517at2759"/>
<evidence type="ECO:0000313" key="7">
    <source>
        <dbReference type="Proteomes" id="UP000789572"/>
    </source>
</evidence>
<dbReference type="Proteomes" id="UP000789572">
    <property type="component" value="Unassembled WGS sequence"/>
</dbReference>
<evidence type="ECO:0000313" key="6">
    <source>
        <dbReference type="EMBL" id="CAG8594788.1"/>
    </source>
</evidence>
<dbReference type="EMBL" id="CAJVPJ010001527">
    <property type="protein sequence ID" value="CAG8594788.1"/>
    <property type="molecule type" value="Genomic_DNA"/>
</dbReference>